<evidence type="ECO:0000313" key="1">
    <source>
        <dbReference type="EMBL" id="OHA65664.1"/>
    </source>
</evidence>
<accession>A0A1G2QYF4</accession>
<protein>
    <submittedName>
        <fullName evidence="1">Uncharacterized protein</fullName>
    </submittedName>
</protein>
<dbReference type="EMBL" id="MHTT01000012">
    <property type="protein sequence ID" value="OHA65664.1"/>
    <property type="molecule type" value="Genomic_DNA"/>
</dbReference>
<proteinExistence type="predicted"/>
<comment type="caution">
    <text evidence="1">The sequence shown here is derived from an EMBL/GenBank/DDBJ whole genome shotgun (WGS) entry which is preliminary data.</text>
</comment>
<evidence type="ECO:0000313" key="2">
    <source>
        <dbReference type="Proteomes" id="UP000178065"/>
    </source>
</evidence>
<dbReference type="AlphaFoldDB" id="A0A1G2QYF4"/>
<sequence>MEMVALSREDAGKAWSQGLPVFLQEKGGDVLEGRIVMEAVPGESVFFATAGRFIEVALGLGQLFVSPKDLPRFRKVGISSF</sequence>
<gene>
    <name evidence="1" type="ORF">A2672_02325</name>
</gene>
<reference evidence="1 2" key="1">
    <citation type="journal article" date="2016" name="Nat. Commun.">
        <title>Thousands of microbial genomes shed light on interconnected biogeochemical processes in an aquifer system.</title>
        <authorList>
            <person name="Anantharaman K."/>
            <person name="Brown C.T."/>
            <person name="Hug L.A."/>
            <person name="Sharon I."/>
            <person name="Castelle C.J."/>
            <person name="Probst A.J."/>
            <person name="Thomas B.C."/>
            <person name="Singh A."/>
            <person name="Wilkins M.J."/>
            <person name="Karaoz U."/>
            <person name="Brodie E.L."/>
            <person name="Williams K.H."/>
            <person name="Hubbard S.S."/>
            <person name="Banfield J.F."/>
        </authorList>
    </citation>
    <scope>NUCLEOTIDE SEQUENCE [LARGE SCALE GENOMIC DNA]</scope>
</reference>
<dbReference type="STRING" id="1802448.A2672_02325"/>
<dbReference type="Proteomes" id="UP000178065">
    <property type="component" value="Unassembled WGS sequence"/>
</dbReference>
<organism evidence="1 2">
    <name type="scientific">Candidatus Wildermuthbacteria bacterium RIFCSPHIGHO2_01_FULL_49_22b</name>
    <dbReference type="NCBI Taxonomy" id="1802448"/>
    <lineage>
        <taxon>Bacteria</taxon>
        <taxon>Candidatus Wildermuthiibacteriota</taxon>
    </lineage>
</organism>
<name>A0A1G2QYF4_9BACT</name>